<dbReference type="EMBL" id="JAUYVI010000006">
    <property type="protein sequence ID" value="MDQ7250044.1"/>
    <property type="molecule type" value="Genomic_DNA"/>
</dbReference>
<feature type="domain" description="ABC transporter" evidence="5">
    <location>
        <begin position="4"/>
        <end position="241"/>
    </location>
</feature>
<dbReference type="RefSeq" id="WP_379958781.1">
    <property type="nucleotide sequence ID" value="NZ_JAUYVI010000006.1"/>
</dbReference>
<dbReference type="PROSITE" id="PS00211">
    <property type="entry name" value="ABC_TRANSPORTER_1"/>
    <property type="match status" value="1"/>
</dbReference>
<evidence type="ECO:0000256" key="2">
    <source>
        <dbReference type="ARBA" id="ARBA00022448"/>
    </source>
</evidence>
<dbReference type="InterPro" id="IPR027417">
    <property type="entry name" value="P-loop_NTPase"/>
</dbReference>
<dbReference type="InterPro" id="IPR003439">
    <property type="entry name" value="ABC_transporter-like_ATP-bd"/>
</dbReference>
<reference evidence="7" key="1">
    <citation type="submission" date="2023-08" db="EMBL/GenBank/DDBJ databases">
        <title>Rhodospirillaceae gen. nov., a novel taxon isolated from the Yangtze River Yuezi River estuary sludge.</title>
        <authorList>
            <person name="Ruan L."/>
        </authorList>
    </citation>
    <scope>NUCLEOTIDE SEQUENCE [LARGE SCALE GENOMIC DNA]</scope>
    <source>
        <strain evidence="7">R-7</strain>
    </source>
</reference>
<dbReference type="Gene3D" id="2.40.50.100">
    <property type="match status" value="1"/>
</dbReference>
<dbReference type="Pfam" id="PF08402">
    <property type="entry name" value="TOBE_2"/>
    <property type="match status" value="1"/>
</dbReference>
<evidence type="ECO:0000256" key="1">
    <source>
        <dbReference type="ARBA" id="ARBA00005417"/>
    </source>
</evidence>
<keyword evidence="2" id="KW-0813">Transport</keyword>
<gene>
    <name evidence="6" type="ORF">Q8A70_20305</name>
</gene>
<comment type="caution">
    <text evidence="6">The sequence shown here is derived from an EMBL/GenBank/DDBJ whole genome shotgun (WGS) entry which is preliminary data.</text>
</comment>
<dbReference type="PANTHER" id="PTHR43875:SF3">
    <property type="entry name" value="MALTOSE_MALTODEXTRIN IMPORT ATP-BINDING PROTEIN MALK"/>
    <property type="match status" value="1"/>
</dbReference>
<dbReference type="SUPFAM" id="SSF52540">
    <property type="entry name" value="P-loop containing nucleoside triphosphate hydrolases"/>
    <property type="match status" value="1"/>
</dbReference>
<dbReference type="SUPFAM" id="SSF50331">
    <property type="entry name" value="MOP-like"/>
    <property type="match status" value="1"/>
</dbReference>
<dbReference type="InterPro" id="IPR047641">
    <property type="entry name" value="ABC_transpr_MalK/UgpC-like"/>
</dbReference>
<accession>A0ABU0YQP4</accession>
<name>A0ABU0YQP4_9PROT</name>
<dbReference type="Proteomes" id="UP001230156">
    <property type="component" value="Unassembled WGS sequence"/>
</dbReference>
<dbReference type="InterPro" id="IPR013611">
    <property type="entry name" value="Transp-assoc_OB_typ2"/>
</dbReference>
<evidence type="ECO:0000256" key="4">
    <source>
        <dbReference type="ARBA" id="ARBA00022840"/>
    </source>
</evidence>
<proteinExistence type="inferred from homology"/>
<evidence type="ECO:0000313" key="7">
    <source>
        <dbReference type="Proteomes" id="UP001230156"/>
    </source>
</evidence>
<keyword evidence="3" id="KW-0547">Nucleotide-binding</keyword>
<evidence type="ECO:0000256" key="3">
    <source>
        <dbReference type="ARBA" id="ARBA00022741"/>
    </source>
</evidence>
<dbReference type="InterPro" id="IPR017871">
    <property type="entry name" value="ABC_transporter-like_CS"/>
</dbReference>
<keyword evidence="7" id="KW-1185">Reference proteome</keyword>
<sequence length="372" mass="40170">MAEIVFDKVAKDFGGGPVVRDVSLTIPEGEFCVFVGPSGCGKSTLLRMVAGLESITAGEIRIGGKRANDIPPAKRGAALVFQTYALFPHMTIAENLGFGLKIRGAAKAERDAKVLGVAKDLELDGLLERRPRELSGGQRQRVAIGRAMLRDPQVFLFDEPLSNLDAALRVHTRLRIAKLHQDTGRSMIYVTHDQVEAMTLADRIVLLNTGERTAREGSLAQIGTPLELYHHPRSLFVAGFIGAPRMNFIAARVVEAFFDRMVAETASGLRIAAAVCADGIKIGDPVTLGIRPEHVTFGDTLAARVLNVERFGDSSLVYADCAEAKEPIVARAEGGTRLKRGDAVSFAFPAEHVHAFDAQERAVPRSVDPLAQ</sequence>
<organism evidence="6 7">
    <name type="scientific">Dongia sedimenti</name>
    <dbReference type="NCBI Taxonomy" id="3064282"/>
    <lineage>
        <taxon>Bacteria</taxon>
        <taxon>Pseudomonadati</taxon>
        <taxon>Pseudomonadota</taxon>
        <taxon>Alphaproteobacteria</taxon>
        <taxon>Rhodospirillales</taxon>
        <taxon>Dongiaceae</taxon>
        <taxon>Dongia</taxon>
    </lineage>
</organism>
<evidence type="ECO:0000259" key="5">
    <source>
        <dbReference type="PROSITE" id="PS50893"/>
    </source>
</evidence>
<dbReference type="InterPro" id="IPR012340">
    <property type="entry name" value="NA-bd_OB-fold"/>
</dbReference>
<dbReference type="PROSITE" id="PS50893">
    <property type="entry name" value="ABC_TRANSPORTER_2"/>
    <property type="match status" value="1"/>
</dbReference>
<dbReference type="PANTHER" id="PTHR43875">
    <property type="entry name" value="MALTODEXTRIN IMPORT ATP-BINDING PROTEIN MSMX"/>
    <property type="match status" value="1"/>
</dbReference>
<dbReference type="InterPro" id="IPR003593">
    <property type="entry name" value="AAA+_ATPase"/>
</dbReference>
<dbReference type="InterPro" id="IPR008995">
    <property type="entry name" value="Mo/tungstate-bd_C_term_dom"/>
</dbReference>
<keyword evidence="4 6" id="KW-0067">ATP-binding</keyword>
<dbReference type="SMART" id="SM00382">
    <property type="entry name" value="AAA"/>
    <property type="match status" value="1"/>
</dbReference>
<comment type="similarity">
    <text evidence="1">Belongs to the ABC transporter superfamily.</text>
</comment>
<evidence type="ECO:0000313" key="6">
    <source>
        <dbReference type="EMBL" id="MDQ7250044.1"/>
    </source>
</evidence>
<dbReference type="Gene3D" id="2.40.50.140">
    <property type="entry name" value="Nucleic acid-binding proteins"/>
    <property type="match status" value="1"/>
</dbReference>
<dbReference type="GO" id="GO:0005524">
    <property type="term" value="F:ATP binding"/>
    <property type="evidence" value="ECO:0007669"/>
    <property type="project" value="UniProtKB-KW"/>
</dbReference>
<dbReference type="Pfam" id="PF00005">
    <property type="entry name" value="ABC_tran"/>
    <property type="match status" value="1"/>
</dbReference>
<protein>
    <submittedName>
        <fullName evidence="6">ATP-binding cassette domain-containing protein</fullName>
    </submittedName>
</protein>
<dbReference type="Gene3D" id="3.40.50.300">
    <property type="entry name" value="P-loop containing nucleotide triphosphate hydrolases"/>
    <property type="match status" value="1"/>
</dbReference>